<name>A0ABW3MQH7_9PSEU</name>
<sequence length="48" mass="4988">MDNDVLVELAAISKSYGGVRACDHVDFTVRAGEVHALLGENGAGKSTL</sequence>
<dbReference type="InterPro" id="IPR003439">
    <property type="entry name" value="ABC_transporter-like_ATP-bd"/>
</dbReference>
<proteinExistence type="predicted"/>
<dbReference type="InterPro" id="IPR050107">
    <property type="entry name" value="ABC_carbohydrate_import_ATPase"/>
</dbReference>
<evidence type="ECO:0000313" key="7">
    <source>
        <dbReference type="Proteomes" id="UP001597045"/>
    </source>
</evidence>
<dbReference type="PANTHER" id="PTHR43790">
    <property type="entry name" value="CARBOHYDRATE TRANSPORT ATP-BINDING PROTEIN MG119-RELATED"/>
    <property type="match status" value="1"/>
</dbReference>
<reference evidence="7" key="1">
    <citation type="journal article" date="2019" name="Int. J. Syst. Evol. Microbiol.">
        <title>The Global Catalogue of Microorganisms (GCM) 10K type strain sequencing project: providing services to taxonomists for standard genome sequencing and annotation.</title>
        <authorList>
            <consortium name="The Broad Institute Genomics Platform"/>
            <consortium name="The Broad Institute Genome Sequencing Center for Infectious Disease"/>
            <person name="Wu L."/>
            <person name="Ma J."/>
        </authorList>
    </citation>
    <scope>NUCLEOTIDE SEQUENCE [LARGE SCALE GENOMIC DNA]</scope>
    <source>
        <strain evidence="7">JCM 31486</strain>
    </source>
</reference>
<evidence type="ECO:0000256" key="1">
    <source>
        <dbReference type="ARBA" id="ARBA00022448"/>
    </source>
</evidence>
<keyword evidence="4 6" id="KW-0067">ATP-binding</keyword>
<protein>
    <submittedName>
        <fullName evidence="6">ATP-binding cassette domain-containing protein</fullName>
    </submittedName>
</protein>
<feature type="domain" description="ABC transporter" evidence="5">
    <location>
        <begin position="23"/>
        <end position="48"/>
    </location>
</feature>
<keyword evidence="7" id="KW-1185">Reference proteome</keyword>
<dbReference type="PANTHER" id="PTHR43790:SF9">
    <property type="entry name" value="GALACTOFURANOSE TRANSPORTER ATP-BINDING PROTEIN YTFR"/>
    <property type="match status" value="1"/>
</dbReference>
<dbReference type="Gene3D" id="3.40.50.300">
    <property type="entry name" value="P-loop containing nucleotide triphosphate hydrolases"/>
    <property type="match status" value="1"/>
</dbReference>
<evidence type="ECO:0000256" key="2">
    <source>
        <dbReference type="ARBA" id="ARBA00022737"/>
    </source>
</evidence>
<comment type="caution">
    <text evidence="6">The sequence shown here is derived from an EMBL/GenBank/DDBJ whole genome shotgun (WGS) entry which is preliminary data.</text>
</comment>
<evidence type="ECO:0000313" key="6">
    <source>
        <dbReference type="EMBL" id="MFD1051725.1"/>
    </source>
</evidence>
<gene>
    <name evidence="6" type="ORF">ACFQ1S_42305</name>
</gene>
<dbReference type="InterPro" id="IPR027417">
    <property type="entry name" value="P-loop_NTPase"/>
</dbReference>
<evidence type="ECO:0000256" key="3">
    <source>
        <dbReference type="ARBA" id="ARBA00022741"/>
    </source>
</evidence>
<organism evidence="6 7">
    <name type="scientific">Kibdelosporangium lantanae</name>
    <dbReference type="NCBI Taxonomy" id="1497396"/>
    <lineage>
        <taxon>Bacteria</taxon>
        <taxon>Bacillati</taxon>
        <taxon>Actinomycetota</taxon>
        <taxon>Actinomycetes</taxon>
        <taxon>Pseudonocardiales</taxon>
        <taxon>Pseudonocardiaceae</taxon>
        <taxon>Kibdelosporangium</taxon>
    </lineage>
</organism>
<dbReference type="EMBL" id="JBHTIS010003818">
    <property type="protein sequence ID" value="MFD1051725.1"/>
    <property type="molecule type" value="Genomic_DNA"/>
</dbReference>
<evidence type="ECO:0000259" key="5">
    <source>
        <dbReference type="Pfam" id="PF00005"/>
    </source>
</evidence>
<dbReference type="Proteomes" id="UP001597045">
    <property type="component" value="Unassembled WGS sequence"/>
</dbReference>
<dbReference type="Pfam" id="PF00005">
    <property type="entry name" value="ABC_tran"/>
    <property type="match status" value="1"/>
</dbReference>
<feature type="non-terminal residue" evidence="6">
    <location>
        <position position="48"/>
    </location>
</feature>
<dbReference type="GO" id="GO:0005524">
    <property type="term" value="F:ATP binding"/>
    <property type="evidence" value="ECO:0007669"/>
    <property type="project" value="UniProtKB-KW"/>
</dbReference>
<keyword evidence="3" id="KW-0547">Nucleotide-binding</keyword>
<evidence type="ECO:0000256" key="4">
    <source>
        <dbReference type="ARBA" id="ARBA00022840"/>
    </source>
</evidence>
<keyword evidence="1" id="KW-0813">Transport</keyword>
<keyword evidence="2" id="KW-0677">Repeat</keyword>
<dbReference type="SUPFAM" id="SSF52540">
    <property type="entry name" value="P-loop containing nucleoside triphosphate hydrolases"/>
    <property type="match status" value="1"/>
</dbReference>
<accession>A0ABW3MQH7</accession>